<feature type="region of interest" description="Disordered" evidence="1">
    <location>
        <begin position="1"/>
        <end position="28"/>
    </location>
</feature>
<dbReference type="AlphaFoldDB" id="A0A3P7PSM9"/>
<sequence>MYGKSHVTSEATRQLTPAGLPETPKNPGLWSRVPAFSRPYIEVEREEGEVYLDALK</sequence>
<organism evidence="2 3">
    <name type="scientific">Dibothriocephalus latus</name>
    <name type="common">Fish tapeworm</name>
    <name type="synonym">Diphyllobothrium latum</name>
    <dbReference type="NCBI Taxonomy" id="60516"/>
    <lineage>
        <taxon>Eukaryota</taxon>
        <taxon>Metazoa</taxon>
        <taxon>Spiralia</taxon>
        <taxon>Lophotrochozoa</taxon>
        <taxon>Platyhelminthes</taxon>
        <taxon>Cestoda</taxon>
        <taxon>Eucestoda</taxon>
        <taxon>Diphyllobothriidea</taxon>
        <taxon>Diphyllobothriidae</taxon>
        <taxon>Dibothriocephalus</taxon>
    </lineage>
</organism>
<gene>
    <name evidence="2" type="ORF">DILT_LOCUS14123</name>
</gene>
<reference evidence="2 3" key="1">
    <citation type="submission" date="2018-11" db="EMBL/GenBank/DDBJ databases">
        <authorList>
            <consortium name="Pathogen Informatics"/>
        </authorList>
    </citation>
    <scope>NUCLEOTIDE SEQUENCE [LARGE SCALE GENOMIC DNA]</scope>
</reference>
<feature type="compositionally biased region" description="Polar residues" evidence="1">
    <location>
        <begin position="1"/>
        <end position="15"/>
    </location>
</feature>
<proteinExistence type="predicted"/>
<evidence type="ECO:0000256" key="1">
    <source>
        <dbReference type="SAM" id="MobiDB-lite"/>
    </source>
</evidence>
<protein>
    <submittedName>
        <fullName evidence="2">Uncharacterized protein</fullName>
    </submittedName>
</protein>
<dbReference type="Proteomes" id="UP000281553">
    <property type="component" value="Unassembled WGS sequence"/>
</dbReference>
<dbReference type="EMBL" id="UYRU01072860">
    <property type="protein sequence ID" value="VDN22772.1"/>
    <property type="molecule type" value="Genomic_DNA"/>
</dbReference>
<accession>A0A3P7PSM9</accession>
<evidence type="ECO:0000313" key="3">
    <source>
        <dbReference type="Proteomes" id="UP000281553"/>
    </source>
</evidence>
<keyword evidence="3" id="KW-1185">Reference proteome</keyword>
<name>A0A3P7PSM9_DIBLA</name>
<evidence type="ECO:0000313" key="2">
    <source>
        <dbReference type="EMBL" id="VDN22772.1"/>
    </source>
</evidence>